<dbReference type="InterPro" id="IPR003660">
    <property type="entry name" value="HAMP_dom"/>
</dbReference>
<keyword evidence="2" id="KW-1133">Transmembrane helix</keyword>
<keyword evidence="2" id="KW-0472">Membrane</keyword>
<dbReference type="GO" id="GO:0003824">
    <property type="term" value="F:catalytic activity"/>
    <property type="evidence" value="ECO:0007669"/>
    <property type="project" value="UniProtKB-ARBA"/>
</dbReference>
<feature type="transmembrane region" description="Helical" evidence="2">
    <location>
        <begin position="41"/>
        <end position="65"/>
    </location>
</feature>
<dbReference type="InterPro" id="IPR052155">
    <property type="entry name" value="Biofilm_reg_signaling"/>
</dbReference>
<dbReference type="Pfam" id="PF00990">
    <property type="entry name" value="GGDEF"/>
    <property type="match status" value="1"/>
</dbReference>
<dbReference type="FunFam" id="3.30.70.270:FF:000001">
    <property type="entry name" value="Diguanylate cyclase domain protein"/>
    <property type="match status" value="1"/>
</dbReference>
<dbReference type="PANTHER" id="PTHR44757:SF2">
    <property type="entry name" value="BIOFILM ARCHITECTURE MAINTENANCE PROTEIN MBAA"/>
    <property type="match status" value="1"/>
</dbReference>
<evidence type="ECO:0000259" key="5">
    <source>
        <dbReference type="PROSITE" id="PS50887"/>
    </source>
</evidence>
<dbReference type="PROSITE" id="PS50885">
    <property type="entry name" value="HAMP"/>
    <property type="match status" value="1"/>
</dbReference>
<evidence type="ECO:0000313" key="6">
    <source>
        <dbReference type="EMBL" id="MBB4266799.1"/>
    </source>
</evidence>
<dbReference type="SUPFAM" id="SSF141868">
    <property type="entry name" value="EAL domain-like"/>
    <property type="match status" value="1"/>
</dbReference>
<keyword evidence="7" id="KW-1185">Reference proteome</keyword>
<evidence type="ECO:0000256" key="1">
    <source>
        <dbReference type="SAM" id="MobiDB-lite"/>
    </source>
</evidence>
<feature type="region of interest" description="Disordered" evidence="1">
    <location>
        <begin position="1"/>
        <end position="24"/>
    </location>
</feature>
<reference evidence="6 7" key="1">
    <citation type="submission" date="2020-08" db="EMBL/GenBank/DDBJ databases">
        <title>Genome sequencing of Purple Non-Sulfur Bacteria from various extreme environments.</title>
        <authorList>
            <person name="Mayer M."/>
        </authorList>
    </citation>
    <scope>NUCLEOTIDE SEQUENCE [LARGE SCALE GENOMIC DNA]</scope>
    <source>
        <strain evidence="6 7">JA131</strain>
    </source>
</reference>
<dbReference type="Gene3D" id="3.20.20.450">
    <property type="entry name" value="EAL domain"/>
    <property type="match status" value="1"/>
</dbReference>
<evidence type="ECO:0000259" key="3">
    <source>
        <dbReference type="PROSITE" id="PS50883"/>
    </source>
</evidence>
<keyword evidence="2" id="KW-0812">Transmembrane</keyword>
<feature type="domain" description="HAMP" evidence="4">
    <location>
        <begin position="334"/>
        <end position="388"/>
    </location>
</feature>
<gene>
    <name evidence="6" type="ORF">GGD89_002435</name>
</gene>
<feature type="domain" description="EAL" evidence="3">
    <location>
        <begin position="559"/>
        <end position="800"/>
    </location>
</feature>
<dbReference type="SMART" id="SM00267">
    <property type="entry name" value="GGDEF"/>
    <property type="match status" value="1"/>
</dbReference>
<dbReference type="AlphaFoldDB" id="A0A7W6RDY9"/>
<dbReference type="InterPro" id="IPR043128">
    <property type="entry name" value="Rev_trsase/Diguanyl_cyclase"/>
</dbReference>
<comment type="caution">
    <text evidence="6">The sequence shown here is derived from an EMBL/GenBank/DDBJ whole genome shotgun (WGS) entry which is preliminary data.</text>
</comment>
<dbReference type="InterPro" id="IPR035919">
    <property type="entry name" value="EAL_sf"/>
</dbReference>
<evidence type="ECO:0000259" key="4">
    <source>
        <dbReference type="PROSITE" id="PS50885"/>
    </source>
</evidence>
<sequence length="800" mass="83154">MHTIHDVGPRHEHADGARLSAPPSMRVDGVTKRGVSVQIKAVLVSTVLLGVALGIVTLVLLLGVAPQVAALDRMRAADRLHQVVAALDREMVALDGLVADRAARPRGGVDGAPQGLPSSLVAAGIAALAVADAEGARAWDGTGGPPVGVPIGGAAGDAPSWPGGDPLEALRALVAEGDGAAVRGLIGTARGPMMVARWPLTAGEAGAASGGALAMGRWLSDVVGAATPARSGLTVTLRPAVGTDPPAGGPAASTARDGHGGSGTDITVVPGPTPDTLRAVAVLDDVSGAPLALLRAEIPKQVTPIGWRALGIGLAVMAGASLLAILASLAVVRRMVLTPLVDLATHIRAVTSTGDLTDSLIETGRRDELGDLANAINGMRHRVVRLAYFDTLTGLPNRRLLEDRADQLLRIAHRSDQKVALLFLDLDGFKAVNDAKGHGAGDSLLQAVARGLKQMVRESDTVGRLGGDEFVVVMHNPAGRAQVEDLADRVLERFRQPFQTSVGKVFVGVSIGIALYPDDGTDLHGLLGKADAAMYQAKTAGGGRSAFLNGDQHRQAADSMDMTQAFREAIFADQLRLVYQPQVDLESGSQVRHEALIRWVHPQRGTIRAEEFIHLADSGTLFARLDAWVLRTACEALARGRGDGAALSVVAVNLSTRHLIGQDLVGLVRDALGRHDLSPRGLVLELSANSVDPSQDEAMRTLTDLRALGVGIAIDGFGAGRVALGDLRRVPATILKINRGLVRDAPRQDASVAIIRALVSLGHDLDMEVVADGVETEAQLAVVRACGCRVAQGYLLGVAS</sequence>
<organism evidence="6 7">
    <name type="scientific">Roseospira visakhapatnamensis</name>
    <dbReference type="NCBI Taxonomy" id="390880"/>
    <lineage>
        <taxon>Bacteria</taxon>
        <taxon>Pseudomonadati</taxon>
        <taxon>Pseudomonadota</taxon>
        <taxon>Alphaproteobacteria</taxon>
        <taxon>Rhodospirillales</taxon>
        <taxon>Rhodospirillaceae</taxon>
        <taxon>Roseospira</taxon>
    </lineage>
</organism>
<dbReference type="CDD" id="cd06225">
    <property type="entry name" value="HAMP"/>
    <property type="match status" value="1"/>
</dbReference>
<accession>A0A7W6RDY9</accession>
<dbReference type="Gene3D" id="3.30.70.270">
    <property type="match status" value="1"/>
</dbReference>
<dbReference type="InterPro" id="IPR029787">
    <property type="entry name" value="Nucleotide_cyclase"/>
</dbReference>
<dbReference type="PROSITE" id="PS50883">
    <property type="entry name" value="EAL"/>
    <property type="match status" value="1"/>
</dbReference>
<proteinExistence type="predicted"/>
<dbReference type="PANTHER" id="PTHR44757">
    <property type="entry name" value="DIGUANYLATE CYCLASE DGCP"/>
    <property type="match status" value="1"/>
</dbReference>
<dbReference type="RefSeq" id="WP_184045562.1">
    <property type="nucleotide sequence ID" value="NZ_JACIGK010000017.1"/>
</dbReference>
<dbReference type="NCBIfam" id="TIGR00254">
    <property type="entry name" value="GGDEF"/>
    <property type="match status" value="1"/>
</dbReference>
<feature type="region of interest" description="Disordered" evidence="1">
    <location>
        <begin position="238"/>
        <end position="263"/>
    </location>
</feature>
<dbReference type="EMBL" id="JACIGK010000017">
    <property type="protein sequence ID" value="MBB4266799.1"/>
    <property type="molecule type" value="Genomic_DNA"/>
</dbReference>
<feature type="transmembrane region" description="Helical" evidence="2">
    <location>
        <begin position="309"/>
        <end position="332"/>
    </location>
</feature>
<dbReference type="CDD" id="cd01948">
    <property type="entry name" value="EAL"/>
    <property type="match status" value="1"/>
</dbReference>
<dbReference type="CDD" id="cd01949">
    <property type="entry name" value="GGDEF"/>
    <property type="match status" value="1"/>
</dbReference>
<dbReference type="GO" id="GO:0016020">
    <property type="term" value="C:membrane"/>
    <property type="evidence" value="ECO:0007669"/>
    <property type="project" value="InterPro"/>
</dbReference>
<dbReference type="InterPro" id="IPR000160">
    <property type="entry name" value="GGDEF_dom"/>
</dbReference>
<dbReference type="PROSITE" id="PS50887">
    <property type="entry name" value="GGDEF"/>
    <property type="match status" value="1"/>
</dbReference>
<protein>
    <submittedName>
        <fullName evidence="6">Diguanylate cyclase (GGDEF)-like protein</fullName>
    </submittedName>
</protein>
<feature type="compositionally biased region" description="Basic and acidic residues" evidence="1">
    <location>
        <begin position="1"/>
        <end position="16"/>
    </location>
</feature>
<dbReference type="Pfam" id="PF00563">
    <property type="entry name" value="EAL"/>
    <property type="match status" value="1"/>
</dbReference>
<name>A0A7W6RDY9_9PROT</name>
<feature type="domain" description="GGDEF" evidence="5">
    <location>
        <begin position="417"/>
        <end position="550"/>
    </location>
</feature>
<dbReference type="GO" id="GO:0007165">
    <property type="term" value="P:signal transduction"/>
    <property type="evidence" value="ECO:0007669"/>
    <property type="project" value="InterPro"/>
</dbReference>
<dbReference type="Pfam" id="PF00672">
    <property type="entry name" value="HAMP"/>
    <property type="match status" value="1"/>
</dbReference>
<dbReference type="Proteomes" id="UP000554286">
    <property type="component" value="Unassembled WGS sequence"/>
</dbReference>
<dbReference type="SUPFAM" id="SSF158472">
    <property type="entry name" value="HAMP domain-like"/>
    <property type="match status" value="1"/>
</dbReference>
<dbReference type="SMART" id="SM00304">
    <property type="entry name" value="HAMP"/>
    <property type="match status" value="1"/>
</dbReference>
<evidence type="ECO:0000256" key="2">
    <source>
        <dbReference type="SAM" id="Phobius"/>
    </source>
</evidence>
<dbReference type="SMART" id="SM00052">
    <property type="entry name" value="EAL"/>
    <property type="match status" value="1"/>
</dbReference>
<dbReference type="Gene3D" id="6.10.340.10">
    <property type="match status" value="1"/>
</dbReference>
<evidence type="ECO:0000313" key="7">
    <source>
        <dbReference type="Proteomes" id="UP000554286"/>
    </source>
</evidence>
<dbReference type="SUPFAM" id="SSF55073">
    <property type="entry name" value="Nucleotide cyclase"/>
    <property type="match status" value="1"/>
</dbReference>
<dbReference type="InterPro" id="IPR001633">
    <property type="entry name" value="EAL_dom"/>
</dbReference>